<dbReference type="AlphaFoldDB" id="A0A8T1TMY7"/>
<evidence type="ECO:0000313" key="2">
    <source>
        <dbReference type="Proteomes" id="UP000688947"/>
    </source>
</evidence>
<reference evidence="1" key="1">
    <citation type="submission" date="2021-01" db="EMBL/GenBank/DDBJ databases">
        <title>Phytophthora aleatoria, a newly-described species from Pinus radiata is distinct from Phytophthora cactorum isolates based on comparative genomics.</title>
        <authorList>
            <person name="Mcdougal R."/>
            <person name="Panda P."/>
            <person name="Williams N."/>
            <person name="Studholme D.J."/>
        </authorList>
    </citation>
    <scope>NUCLEOTIDE SEQUENCE</scope>
    <source>
        <strain evidence="1">NZFS 3830</strain>
    </source>
</reference>
<sequence>IAPDSVRSQIKAQLPKRNRSRDRQKLELLQLSVEAELLQNRVAYLSKKQQDADAERGLAAFSGNRLLFDVRKDLANKYRRLRREAEAENRHLCGIYTHQVTTFETLRRLLQIQG</sequence>
<dbReference type="OrthoDB" id="146108at2759"/>
<name>A0A8T1TMY7_9STRA</name>
<protein>
    <submittedName>
        <fullName evidence="1">Uncharacterized protein</fullName>
    </submittedName>
</protein>
<proteinExistence type="predicted"/>
<dbReference type="EMBL" id="JAENGZ010002769">
    <property type="protein sequence ID" value="KAG6942902.1"/>
    <property type="molecule type" value="Genomic_DNA"/>
</dbReference>
<gene>
    <name evidence="1" type="ORF">JG687_00018797</name>
</gene>
<feature type="non-terminal residue" evidence="1">
    <location>
        <position position="1"/>
    </location>
</feature>
<evidence type="ECO:0000313" key="1">
    <source>
        <dbReference type="EMBL" id="KAG6942902.1"/>
    </source>
</evidence>
<organism evidence="1 2">
    <name type="scientific">Phytophthora cactorum</name>
    <dbReference type="NCBI Taxonomy" id="29920"/>
    <lineage>
        <taxon>Eukaryota</taxon>
        <taxon>Sar</taxon>
        <taxon>Stramenopiles</taxon>
        <taxon>Oomycota</taxon>
        <taxon>Peronosporomycetes</taxon>
        <taxon>Peronosporales</taxon>
        <taxon>Peronosporaceae</taxon>
        <taxon>Phytophthora</taxon>
    </lineage>
</organism>
<dbReference type="Proteomes" id="UP000688947">
    <property type="component" value="Unassembled WGS sequence"/>
</dbReference>
<accession>A0A8T1TMY7</accession>
<comment type="caution">
    <text evidence="1">The sequence shown here is derived from an EMBL/GenBank/DDBJ whole genome shotgun (WGS) entry which is preliminary data.</text>
</comment>
<dbReference type="VEuPathDB" id="FungiDB:PC110_g21375"/>